<dbReference type="Proteomes" id="UP000230069">
    <property type="component" value="Unassembled WGS sequence"/>
</dbReference>
<dbReference type="InParanoid" id="A0A2G5EM59"/>
<dbReference type="EMBL" id="KZ305024">
    <property type="protein sequence ID" value="PIA56791.1"/>
    <property type="molecule type" value="Genomic_DNA"/>
</dbReference>
<evidence type="ECO:0000256" key="1">
    <source>
        <dbReference type="SAM" id="Phobius"/>
    </source>
</evidence>
<keyword evidence="1" id="KW-0472">Membrane</keyword>
<keyword evidence="1" id="KW-0812">Transmembrane</keyword>
<gene>
    <name evidence="2" type="ORF">AQUCO_00700855v1</name>
</gene>
<keyword evidence="1" id="KW-1133">Transmembrane helix</keyword>
<dbReference type="PANTHER" id="PTHR34938">
    <property type="entry name" value="PROTEIN FERTILITY RESTORER RF2, MITOCHONDRIAL"/>
    <property type="match status" value="1"/>
</dbReference>
<protein>
    <submittedName>
        <fullName evidence="2">Uncharacterized protein</fullName>
    </submittedName>
</protein>
<evidence type="ECO:0000313" key="3">
    <source>
        <dbReference type="Proteomes" id="UP000230069"/>
    </source>
</evidence>
<dbReference type="InterPro" id="IPR040299">
    <property type="entry name" value="RF2K-like"/>
</dbReference>
<dbReference type="OrthoDB" id="676822at2759"/>
<feature type="transmembrane region" description="Helical" evidence="1">
    <location>
        <begin position="144"/>
        <end position="170"/>
    </location>
</feature>
<reference evidence="2 3" key="1">
    <citation type="submission" date="2017-09" db="EMBL/GenBank/DDBJ databases">
        <title>WGS assembly of Aquilegia coerulea Goldsmith.</title>
        <authorList>
            <person name="Hodges S."/>
            <person name="Kramer E."/>
            <person name="Nordborg M."/>
            <person name="Tomkins J."/>
            <person name="Borevitz J."/>
            <person name="Derieg N."/>
            <person name="Yan J."/>
            <person name="Mihaltcheva S."/>
            <person name="Hayes R.D."/>
            <person name="Rokhsar D."/>
        </authorList>
    </citation>
    <scope>NUCLEOTIDE SEQUENCE [LARGE SCALE GENOMIC DNA]</scope>
    <source>
        <strain evidence="3">cv. Goldsmith</strain>
    </source>
</reference>
<organism evidence="2 3">
    <name type="scientific">Aquilegia coerulea</name>
    <name type="common">Rocky mountain columbine</name>
    <dbReference type="NCBI Taxonomy" id="218851"/>
    <lineage>
        <taxon>Eukaryota</taxon>
        <taxon>Viridiplantae</taxon>
        <taxon>Streptophyta</taxon>
        <taxon>Embryophyta</taxon>
        <taxon>Tracheophyta</taxon>
        <taxon>Spermatophyta</taxon>
        <taxon>Magnoliopsida</taxon>
        <taxon>Ranunculales</taxon>
        <taxon>Ranunculaceae</taxon>
        <taxon>Thalictroideae</taxon>
        <taxon>Aquilegia</taxon>
    </lineage>
</organism>
<evidence type="ECO:0000313" key="2">
    <source>
        <dbReference type="EMBL" id="PIA56791.1"/>
    </source>
</evidence>
<accession>A0A2G5EM59</accession>
<dbReference type="GO" id="GO:0009507">
    <property type="term" value="C:chloroplast"/>
    <property type="evidence" value="ECO:0007669"/>
    <property type="project" value="TreeGrafter"/>
</dbReference>
<dbReference type="PANTHER" id="PTHR34938:SF1">
    <property type="entry name" value="PROTEIN FERTILITY RESTORER RF2, MITOCHONDRIAL"/>
    <property type="match status" value="1"/>
</dbReference>
<sequence length="182" mass="19771">MALFSATISSPSMHHLGNRITSHAFRSGRVNAETSRVQFTPACKVRVLGLSISQSRRSVRRANAVCYASNTMCAAAETQTLTRKSSAPIVAPRGKEALPMLDDSGGSGNRGIGYTPYYRGDGRGGSGGGGGGFSTSGAFPWGDYWFYIFLFLLRFLMMNIIGEGSCVYKYEDGRNKPIRRYV</sequence>
<dbReference type="GO" id="GO:0010027">
    <property type="term" value="P:thylakoid membrane organization"/>
    <property type="evidence" value="ECO:0007669"/>
    <property type="project" value="TreeGrafter"/>
</dbReference>
<dbReference type="STRING" id="218851.A0A2G5EM59"/>
<keyword evidence="3" id="KW-1185">Reference proteome</keyword>
<dbReference type="GO" id="GO:0009658">
    <property type="term" value="P:chloroplast organization"/>
    <property type="evidence" value="ECO:0007669"/>
    <property type="project" value="TreeGrafter"/>
</dbReference>
<dbReference type="AlphaFoldDB" id="A0A2G5EM59"/>
<proteinExistence type="predicted"/>
<name>A0A2G5EM59_AQUCA</name>